<dbReference type="RefSeq" id="WP_069980845.1">
    <property type="nucleotide sequence ID" value="NZ_CP017269.1"/>
</dbReference>
<dbReference type="KEGG" id="gfe:Gferi_25070"/>
<evidence type="ECO:0000256" key="1">
    <source>
        <dbReference type="SAM" id="Phobius"/>
    </source>
</evidence>
<keyword evidence="3" id="KW-1185">Reference proteome</keyword>
<dbReference type="EMBL" id="CP017269">
    <property type="protein sequence ID" value="AOT72536.1"/>
    <property type="molecule type" value="Genomic_DNA"/>
</dbReference>
<evidence type="ECO:0000313" key="3">
    <source>
        <dbReference type="Proteomes" id="UP000095743"/>
    </source>
</evidence>
<dbReference type="AlphaFoldDB" id="A0A1D8GNL9"/>
<gene>
    <name evidence="2" type="ORF">Gferi_25070</name>
</gene>
<keyword evidence="1" id="KW-0472">Membrane</keyword>
<evidence type="ECO:0000313" key="2">
    <source>
        <dbReference type="EMBL" id="AOT72536.1"/>
    </source>
</evidence>
<accession>A0A1D8GNL9</accession>
<feature type="transmembrane region" description="Helical" evidence="1">
    <location>
        <begin position="12"/>
        <end position="30"/>
    </location>
</feature>
<protein>
    <submittedName>
        <fullName evidence="2">Uncharacterized protein</fullName>
    </submittedName>
</protein>
<dbReference type="Proteomes" id="UP000095743">
    <property type="component" value="Chromosome"/>
</dbReference>
<organism evidence="2 3">
    <name type="scientific">Geosporobacter ferrireducens</name>
    <dbReference type="NCBI Taxonomy" id="1424294"/>
    <lineage>
        <taxon>Bacteria</taxon>
        <taxon>Bacillati</taxon>
        <taxon>Bacillota</taxon>
        <taxon>Clostridia</taxon>
        <taxon>Peptostreptococcales</taxon>
        <taxon>Thermotaleaceae</taxon>
        <taxon>Geosporobacter</taxon>
    </lineage>
</organism>
<keyword evidence="1" id="KW-1133">Transmembrane helix</keyword>
<name>A0A1D8GNL9_9FIRM</name>
<keyword evidence="1" id="KW-0812">Transmembrane</keyword>
<proteinExistence type="predicted"/>
<feature type="transmembrane region" description="Helical" evidence="1">
    <location>
        <begin position="65"/>
        <end position="85"/>
    </location>
</feature>
<sequence>MDNKTFSKEKRVTLSIVCIVVYLFLLNKIIHRIEIVEFARTLSNLNSIKENTSNEVLLNIKNQYILLRVAMVALSCLVAISIFYINRKNKKEEEY</sequence>
<reference evidence="2 3" key="1">
    <citation type="submission" date="2016-09" db="EMBL/GenBank/DDBJ databases">
        <title>Genomic analysis reveals versatility of anaerobic energy metabolism of Geosporobacter ferrireducens IRF9 of phylum Firmicutes.</title>
        <authorList>
            <person name="Kim S.-J."/>
        </authorList>
    </citation>
    <scope>NUCLEOTIDE SEQUENCE [LARGE SCALE GENOMIC DNA]</scope>
    <source>
        <strain evidence="2 3">IRF9</strain>
    </source>
</reference>